<comment type="caution">
    <text evidence="1">The sequence shown here is derived from an EMBL/GenBank/DDBJ whole genome shotgun (WGS) entry which is preliminary data.</text>
</comment>
<organism evidence="1 2">
    <name type="scientific">Brucella tritici</name>
    <dbReference type="NCBI Taxonomy" id="94626"/>
    <lineage>
        <taxon>Bacteria</taxon>
        <taxon>Pseudomonadati</taxon>
        <taxon>Pseudomonadota</taxon>
        <taxon>Alphaproteobacteria</taxon>
        <taxon>Hyphomicrobiales</taxon>
        <taxon>Brucellaceae</taxon>
        <taxon>Brucella/Ochrobactrum group</taxon>
        <taxon>Brucella</taxon>
    </lineage>
</organism>
<dbReference type="NCBIfam" id="TIGR03696">
    <property type="entry name" value="Rhs_assc_core"/>
    <property type="match status" value="1"/>
</dbReference>
<sequence>MRSGDNAGVWLSGSEANGSVLSVDNASASTKHYDIAYGPYGETPSNQSTPSALGYNGQRKSNLLDGYQLGNGYRLYQPSLRRFTAPDSESPFGAGGINSYAYCAGDPINNTDPTGHFPVLGAIMGTASLLMIPFTAGASAAGQQQ</sequence>
<protein>
    <submittedName>
        <fullName evidence="1">RHS repeat-associated core domain-containing protein</fullName>
    </submittedName>
</protein>
<dbReference type="EMBL" id="JAAXZB010000002">
    <property type="protein sequence ID" value="NKW10594.1"/>
    <property type="molecule type" value="Genomic_DNA"/>
</dbReference>
<evidence type="ECO:0000313" key="1">
    <source>
        <dbReference type="EMBL" id="NKW10594.1"/>
    </source>
</evidence>
<dbReference type="Proteomes" id="UP000558475">
    <property type="component" value="Unassembled WGS sequence"/>
</dbReference>
<proteinExistence type="predicted"/>
<reference evidence="1 2" key="1">
    <citation type="submission" date="2020-04" db="EMBL/GenBank/DDBJ databases">
        <title>Whole genome sequencing of clinical and environmental type strains of Ochrobactrum.</title>
        <authorList>
            <person name="Dharne M."/>
        </authorList>
    </citation>
    <scope>NUCLEOTIDE SEQUENCE [LARGE SCALE GENOMIC DNA]</scope>
    <source>
        <strain evidence="1 2">DSM 13340</strain>
    </source>
</reference>
<dbReference type="AlphaFoldDB" id="A0A7X6FRK2"/>
<evidence type="ECO:0000313" key="2">
    <source>
        <dbReference type="Proteomes" id="UP000558475"/>
    </source>
</evidence>
<gene>
    <name evidence="1" type="ORF">HGG76_19450</name>
</gene>
<accession>A0A7X6FRK2</accession>
<dbReference type="Gene3D" id="2.180.10.10">
    <property type="entry name" value="RHS repeat-associated core"/>
    <property type="match status" value="1"/>
</dbReference>
<dbReference type="SUPFAM" id="SSF56399">
    <property type="entry name" value="ADP-ribosylation"/>
    <property type="match status" value="1"/>
</dbReference>
<dbReference type="InterPro" id="IPR022385">
    <property type="entry name" value="Rhs_assc_core"/>
</dbReference>
<name>A0A7X6FRK2_9HYPH</name>